<evidence type="ECO:0000313" key="3">
    <source>
        <dbReference type="Proteomes" id="UP000193986"/>
    </source>
</evidence>
<gene>
    <name evidence="2" type="ORF">BCR39DRAFT_553247</name>
</gene>
<dbReference type="AlphaFoldDB" id="A0A1Y2AGN8"/>
<reference evidence="2 3" key="1">
    <citation type="submission" date="2016-07" db="EMBL/GenBank/DDBJ databases">
        <title>Pervasive Adenine N6-methylation of Active Genes in Fungi.</title>
        <authorList>
            <consortium name="DOE Joint Genome Institute"/>
            <person name="Mondo S.J."/>
            <person name="Dannebaum R.O."/>
            <person name="Kuo R.C."/>
            <person name="Labutti K."/>
            <person name="Haridas S."/>
            <person name="Kuo A."/>
            <person name="Salamov A."/>
            <person name="Ahrendt S.R."/>
            <person name="Lipzen A."/>
            <person name="Sullivan W."/>
            <person name="Andreopoulos W.B."/>
            <person name="Clum A."/>
            <person name="Lindquist E."/>
            <person name="Daum C."/>
            <person name="Ramamoorthy G.K."/>
            <person name="Gryganskyi A."/>
            <person name="Culley D."/>
            <person name="Magnuson J.K."/>
            <person name="James T.Y."/>
            <person name="O'Malley M.A."/>
            <person name="Stajich J.E."/>
            <person name="Spatafora J.W."/>
            <person name="Visel A."/>
            <person name="Grigoriev I.V."/>
        </authorList>
    </citation>
    <scope>NUCLEOTIDE SEQUENCE [LARGE SCALE GENOMIC DNA]</scope>
    <source>
        <strain evidence="2 3">68-887.2</strain>
    </source>
</reference>
<evidence type="ECO:0000313" key="2">
    <source>
        <dbReference type="EMBL" id="ORY21652.1"/>
    </source>
</evidence>
<feature type="compositionally biased region" description="Basic and acidic residues" evidence="1">
    <location>
        <begin position="44"/>
        <end position="56"/>
    </location>
</feature>
<protein>
    <submittedName>
        <fullName evidence="2">Uncharacterized protein</fullName>
    </submittedName>
</protein>
<feature type="compositionally biased region" description="Polar residues" evidence="1">
    <location>
        <begin position="9"/>
        <end position="43"/>
    </location>
</feature>
<keyword evidence="3" id="KW-1185">Reference proteome</keyword>
<proteinExistence type="predicted"/>
<comment type="caution">
    <text evidence="2">The sequence shown here is derived from an EMBL/GenBank/DDBJ whole genome shotgun (WGS) entry which is preliminary data.</text>
</comment>
<evidence type="ECO:0000256" key="1">
    <source>
        <dbReference type="SAM" id="MobiDB-lite"/>
    </source>
</evidence>
<feature type="compositionally biased region" description="Polar residues" evidence="1">
    <location>
        <begin position="60"/>
        <end position="69"/>
    </location>
</feature>
<feature type="region of interest" description="Disordered" evidence="1">
    <location>
        <begin position="1"/>
        <end position="111"/>
    </location>
</feature>
<sequence>MSGRRTIAARSSSNAVQPIRQSRPNITTRSNTQIHPITSSSRSTIEKDVSELERRMIGSGSESDQSGSKEATADLETYPQSNTAPSSERSDKSESESENPGSRPGFKAKRAKEKLVRIKKLIDDPNINTLVMDSSDACERCSQGGYPCVVRLRGTRIACVGCNKAPCSFNDLVGGKNPIRGKGLLLKITDGLKMIGDGIKDGGKDGTMDKTESLDMAEMIKSIRLQLLEDLPQGMGL</sequence>
<accession>A0A1Y2AGN8</accession>
<dbReference type="EMBL" id="MCFC01000107">
    <property type="protein sequence ID" value="ORY21652.1"/>
    <property type="molecule type" value="Genomic_DNA"/>
</dbReference>
<dbReference type="Proteomes" id="UP000193986">
    <property type="component" value="Unassembled WGS sequence"/>
</dbReference>
<dbReference type="InParanoid" id="A0A1Y2AGN8"/>
<name>A0A1Y2AGN8_9TREE</name>
<organism evidence="2 3">
    <name type="scientific">Naematelia encephala</name>
    <dbReference type="NCBI Taxonomy" id="71784"/>
    <lineage>
        <taxon>Eukaryota</taxon>
        <taxon>Fungi</taxon>
        <taxon>Dikarya</taxon>
        <taxon>Basidiomycota</taxon>
        <taxon>Agaricomycotina</taxon>
        <taxon>Tremellomycetes</taxon>
        <taxon>Tremellales</taxon>
        <taxon>Naemateliaceae</taxon>
        <taxon>Naematelia</taxon>
    </lineage>
</organism>